<evidence type="ECO:0000256" key="7">
    <source>
        <dbReference type="SAM" id="Phobius"/>
    </source>
</evidence>
<evidence type="ECO:0000256" key="4">
    <source>
        <dbReference type="ARBA" id="ARBA00022692"/>
    </source>
</evidence>
<name>A0A845UX85_9GAMM</name>
<feature type="transmembrane region" description="Helical" evidence="7">
    <location>
        <begin position="140"/>
        <end position="161"/>
    </location>
</feature>
<dbReference type="GO" id="GO:0005886">
    <property type="term" value="C:plasma membrane"/>
    <property type="evidence" value="ECO:0007669"/>
    <property type="project" value="UniProtKB-SubCell"/>
</dbReference>
<comment type="subcellular location">
    <subcellularLocation>
        <location evidence="1">Cell membrane</location>
        <topology evidence="1">Multi-pass membrane protein</topology>
    </subcellularLocation>
</comment>
<keyword evidence="3" id="KW-1003">Cell membrane</keyword>
<proteinExistence type="inferred from homology"/>
<reference evidence="8 9" key="1">
    <citation type="submission" date="2020-02" db="EMBL/GenBank/DDBJ databases">
        <authorList>
            <person name="Zhang X.-Y."/>
        </authorList>
    </citation>
    <scope>NUCLEOTIDE SEQUENCE [LARGE SCALE GENOMIC DNA]</scope>
    <source>
        <strain evidence="8 9">C33</strain>
    </source>
</reference>
<keyword evidence="6 7" id="KW-0472">Membrane</keyword>
<accession>A0A845UX85</accession>
<evidence type="ECO:0000256" key="5">
    <source>
        <dbReference type="ARBA" id="ARBA00022989"/>
    </source>
</evidence>
<dbReference type="PANTHER" id="PTHR33452">
    <property type="entry name" value="OXIDOREDUCTASE CATD-RELATED"/>
    <property type="match status" value="1"/>
</dbReference>
<dbReference type="RefSeq" id="WP_164211869.1">
    <property type="nucleotide sequence ID" value="NZ_JAAGSC010000043.1"/>
</dbReference>
<feature type="transmembrane region" description="Helical" evidence="7">
    <location>
        <begin position="92"/>
        <end position="111"/>
    </location>
</feature>
<evidence type="ECO:0000256" key="3">
    <source>
        <dbReference type="ARBA" id="ARBA00022475"/>
    </source>
</evidence>
<sequence length="228" mass="25480">MIVNFYDALTRRLRASGDWVAPLGLRLLLAYEFWTAGYGKFKVGTEAPTWFANQDFVFPFGLLSANMNWVMVTWGEMLAALAVLLGLFTRFFAFSLLVITVVAIAAMHWPASWDSLGQLWEGYSVSRVMDDGEFRGNFRIPFLFLAMILPLVFWGAGKLSLDHLLVSLSGRQGQFLEREPDRVAFGLATLIFGLMAIFLIPAWGIVLLLLSAGLLGYTGYGWYAAQRA</sequence>
<evidence type="ECO:0000256" key="1">
    <source>
        <dbReference type="ARBA" id="ARBA00004651"/>
    </source>
</evidence>
<evidence type="ECO:0000256" key="2">
    <source>
        <dbReference type="ARBA" id="ARBA00006679"/>
    </source>
</evidence>
<feature type="transmembrane region" description="Helical" evidence="7">
    <location>
        <begin position="182"/>
        <end position="200"/>
    </location>
</feature>
<protein>
    <submittedName>
        <fullName evidence="8">DoxX family protein</fullName>
    </submittedName>
</protein>
<dbReference type="InterPro" id="IPR051907">
    <property type="entry name" value="DoxX-like_oxidoreductase"/>
</dbReference>
<gene>
    <name evidence="8" type="ORF">G3I74_12100</name>
</gene>
<dbReference type="PANTHER" id="PTHR33452:SF7">
    <property type="entry name" value="DOXX FAMILY PROTEIN"/>
    <property type="match status" value="1"/>
</dbReference>
<comment type="caution">
    <text evidence="8">The sequence shown here is derived from an EMBL/GenBank/DDBJ whole genome shotgun (WGS) entry which is preliminary data.</text>
</comment>
<dbReference type="AlphaFoldDB" id="A0A845UX85"/>
<dbReference type="InterPro" id="IPR032808">
    <property type="entry name" value="DoxX"/>
</dbReference>
<keyword evidence="5 7" id="KW-1133">Transmembrane helix</keyword>
<dbReference type="EMBL" id="JAAGSC010000043">
    <property type="protein sequence ID" value="NDY96473.1"/>
    <property type="molecule type" value="Genomic_DNA"/>
</dbReference>
<evidence type="ECO:0000256" key="6">
    <source>
        <dbReference type="ARBA" id="ARBA00023136"/>
    </source>
</evidence>
<feature type="transmembrane region" description="Helical" evidence="7">
    <location>
        <begin position="67"/>
        <end position="85"/>
    </location>
</feature>
<feature type="transmembrane region" description="Helical" evidence="7">
    <location>
        <begin position="206"/>
        <end position="225"/>
    </location>
</feature>
<organism evidence="8 9">
    <name type="scientific">Wenzhouxiangella limi</name>
    <dbReference type="NCBI Taxonomy" id="2707351"/>
    <lineage>
        <taxon>Bacteria</taxon>
        <taxon>Pseudomonadati</taxon>
        <taxon>Pseudomonadota</taxon>
        <taxon>Gammaproteobacteria</taxon>
        <taxon>Chromatiales</taxon>
        <taxon>Wenzhouxiangellaceae</taxon>
        <taxon>Wenzhouxiangella</taxon>
    </lineage>
</organism>
<keyword evidence="9" id="KW-1185">Reference proteome</keyword>
<evidence type="ECO:0000313" key="8">
    <source>
        <dbReference type="EMBL" id="NDY96473.1"/>
    </source>
</evidence>
<dbReference type="Proteomes" id="UP000484885">
    <property type="component" value="Unassembled WGS sequence"/>
</dbReference>
<comment type="similarity">
    <text evidence="2">Belongs to the DoxX family.</text>
</comment>
<dbReference type="Pfam" id="PF07681">
    <property type="entry name" value="DoxX"/>
    <property type="match status" value="1"/>
</dbReference>
<evidence type="ECO:0000313" key="9">
    <source>
        <dbReference type="Proteomes" id="UP000484885"/>
    </source>
</evidence>
<keyword evidence="4 7" id="KW-0812">Transmembrane</keyword>